<name>A0A645E9B5_9ZZZZ</name>
<sequence length="41" mass="4813">MIFGKAGVFSCETEQDERREHTDGGQYAIHGNRHPERLKRR</sequence>
<protein>
    <submittedName>
        <fullName evidence="2">Uncharacterized protein</fullName>
    </submittedName>
</protein>
<dbReference type="AlphaFoldDB" id="A0A645E9B5"/>
<comment type="caution">
    <text evidence="2">The sequence shown here is derived from an EMBL/GenBank/DDBJ whole genome shotgun (WGS) entry which is preliminary data.</text>
</comment>
<gene>
    <name evidence="2" type="ORF">SDC9_145180</name>
</gene>
<evidence type="ECO:0000256" key="1">
    <source>
        <dbReference type="SAM" id="MobiDB-lite"/>
    </source>
</evidence>
<reference evidence="2" key="1">
    <citation type="submission" date="2019-08" db="EMBL/GenBank/DDBJ databases">
        <authorList>
            <person name="Kucharzyk K."/>
            <person name="Murdoch R.W."/>
            <person name="Higgins S."/>
            <person name="Loffler F."/>
        </authorList>
    </citation>
    <scope>NUCLEOTIDE SEQUENCE</scope>
</reference>
<organism evidence="2">
    <name type="scientific">bioreactor metagenome</name>
    <dbReference type="NCBI Taxonomy" id="1076179"/>
    <lineage>
        <taxon>unclassified sequences</taxon>
        <taxon>metagenomes</taxon>
        <taxon>ecological metagenomes</taxon>
    </lineage>
</organism>
<evidence type="ECO:0000313" key="2">
    <source>
        <dbReference type="EMBL" id="MPM97999.1"/>
    </source>
</evidence>
<proteinExistence type="predicted"/>
<feature type="region of interest" description="Disordered" evidence="1">
    <location>
        <begin position="1"/>
        <end position="41"/>
    </location>
</feature>
<dbReference type="EMBL" id="VSSQ01044196">
    <property type="protein sequence ID" value="MPM97999.1"/>
    <property type="molecule type" value="Genomic_DNA"/>
</dbReference>
<accession>A0A645E9B5</accession>